<protein>
    <submittedName>
        <fullName evidence="2">GNAT family protein</fullName>
    </submittedName>
</protein>
<accession>A0ABQ0GXY5</accession>
<dbReference type="SUPFAM" id="SSF55729">
    <property type="entry name" value="Acyl-CoA N-acyltransferases (Nat)"/>
    <property type="match status" value="1"/>
</dbReference>
<dbReference type="Pfam" id="PF13302">
    <property type="entry name" value="Acetyltransf_3"/>
    <property type="match status" value="1"/>
</dbReference>
<dbReference type="EMBL" id="BAAFZP010000001">
    <property type="protein sequence ID" value="GAB1581522.1"/>
    <property type="molecule type" value="Genomic_DNA"/>
</dbReference>
<gene>
    <name evidence="2" type="ORF">PPNSA23_14650</name>
</gene>
<keyword evidence="3" id="KW-1185">Reference proteome</keyword>
<organism evidence="2 3">
    <name type="scientific">Phyllobacterium phragmitis</name>
    <dbReference type="NCBI Taxonomy" id="2670329"/>
    <lineage>
        <taxon>Bacteria</taxon>
        <taxon>Pseudomonadati</taxon>
        <taxon>Pseudomonadota</taxon>
        <taxon>Alphaproteobacteria</taxon>
        <taxon>Hyphomicrobiales</taxon>
        <taxon>Phyllobacteriaceae</taxon>
        <taxon>Phyllobacterium</taxon>
    </lineage>
</organism>
<comment type="caution">
    <text evidence="2">The sequence shown here is derived from an EMBL/GenBank/DDBJ whole genome shotgun (WGS) entry which is preliminary data.</text>
</comment>
<evidence type="ECO:0000259" key="1">
    <source>
        <dbReference type="PROSITE" id="PS51186"/>
    </source>
</evidence>
<dbReference type="InterPro" id="IPR000182">
    <property type="entry name" value="GNAT_dom"/>
</dbReference>
<feature type="domain" description="N-acetyltransferase" evidence="1">
    <location>
        <begin position="10"/>
        <end position="172"/>
    </location>
</feature>
<dbReference type="InterPro" id="IPR051531">
    <property type="entry name" value="N-acetyltransferase"/>
</dbReference>
<dbReference type="RefSeq" id="WP_407864335.1">
    <property type="nucleotide sequence ID" value="NZ_BAAFZP010000001.1"/>
</dbReference>
<reference evidence="2 3" key="1">
    <citation type="submission" date="2024-10" db="EMBL/GenBank/DDBJ databases">
        <title>Isolation, draft genome sequencing and identification of Phyllobacterium sp. NSA23, isolated from leaf soil.</title>
        <authorList>
            <person name="Akita H."/>
        </authorList>
    </citation>
    <scope>NUCLEOTIDE SEQUENCE [LARGE SCALE GENOMIC DNA]</scope>
    <source>
        <strain evidence="2 3">NSA23</strain>
    </source>
</reference>
<dbReference type="Proteomes" id="UP001628091">
    <property type="component" value="Unassembled WGS sequence"/>
</dbReference>
<proteinExistence type="predicted"/>
<dbReference type="PANTHER" id="PTHR43792:SF9">
    <property type="entry name" value="RIBOSOMAL-PROTEIN-ALANINE ACETYLTRANSFERASE"/>
    <property type="match status" value="1"/>
</dbReference>
<sequence>MTLDLETSRLQLLRVQPEDWEAYYPIFSAPETSQFSDLPRRPTEKRTRGFVNWIVRISQQSKGFGWMVRDRGSGTLLGCIRLNSIDKQASAAAIGYEFGELYWGKGYATEALAAVTKHCHGAMRLYRLEARTVEGNPASDRVLAKAGYRHEGTQRKKMVIGKQRFDLRLFGRLADD</sequence>
<evidence type="ECO:0000313" key="3">
    <source>
        <dbReference type="Proteomes" id="UP001628091"/>
    </source>
</evidence>
<evidence type="ECO:0000313" key="2">
    <source>
        <dbReference type="EMBL" id="GAB1581522.1"/>
    </source>
</evidence>
<name>A0ABQ0GXY5_9HYPH</name>
<dbReference type="PANTHER" id="PTHR43792">
    <property type="entry name" value="GNAT FAMILY, PUTATIVE (AFU_ORTHOLOGUE AFUA_3G00765)-RELATED-RELATED"/>
    <property type="match status" value="1"/>
</dbReference>
<dbReference type="InterPro" id="IPR016181">
    <property type="entry name" value="Acyl_CoA_acyltransferase"/>
</dbReference>
<dbReference type="PROSITE" id="PS51186">
    <property type="entry name" value="GNAT"/>
    <property type="match status" value="1"/>
</dbReference>
<dbReference type="Gene3D" id="3.40.630.30">
    <property type="match status" value="1"/>
</dbReference>